<accession>A0ABY1PGW6</accession>
<dbReference type="EMBL" id="FXUA01000008">
    <property type="protein sequence ID" value="SMP33452.1"/>
    <property type="molecule type" value="Genomic_DNA"/>
</dbReference>
<gene>
    <name evidence="2" type="ORF">SAMN06265367_108194</name>
</gene>
<dbReference type="Pfam" id="PF26395">
    <property type="entry name" value="E2-CBASS"/>
    <property type="match status" value="1"/>
</dbReference>
<dbReference type="Proteomes" id="UP001157915">
    <property type="component" value="Unassembled WGS sequence"/>
</dbReference>
<evidence type="ECO:0000313" key="2">
    <source>
        <dbReference type="EMBL" id="SMP33452.1"/>
    </source>
</evidence>
<keyword evidence="3" id="KW-1185">Reference proteome</keyword>
<feature type="domain" description="Type II CBASS E2 protein" evidence="1">
    <location>
        <begin position="12"/>
        <end position="137"/>
    </location>
</feature>
<organism evidence="2 3">
    <name type="scientific">Algoriphagus winogradskyi</name>
    <dbReference type="NCBI Taxonomy" id="237017"/>
    <lineage>
        <taxon>Bacteria</taxon>
        <taxon>Pseudomonadati</taxon>
        <taxon>Bacteroidota</taxon>
        <taxon>Cytophagia</taxon>
        <taxon>Cytophagales</taxon>
        <taxon>Cyclobacteriaceae</taxon>
        <taxon>Algoriphagus</taxon>
    </lineage>
</organism>
<comment type="caution">
    <text evidence="2">The sequence shown here is derived from an EMBL/GenBank/DDBJ whole genome shotgun (WGS) entry which is preliminary data.</text>
</comment>
<protein>
    <recommendedName>
        <fullName evidence="1">Type II CBASS E2 protein domain-containing protein</fullName>
    </recommendedName>
</protein>
<reference evidence="2 3" key="1">
    <citation type="submission" date="2017-05" db="EMBL/GenBank/DDBJ databases">
        <authorList>
            <person name="Varghese N."/>
            <person name="Submissions S."/>
        </authorList>
    </citation>
    <scope>NUCLEOTIDE SEQUENCE [LARGE SCALE GENOMIC DNA]</scope>
    <source>
        <strain evidence="2 3">DSM 15360</strain>
    </source>
</reference>
<evidence type="ECO:0000259" key="1">
    <source>
        <dbReference type="Pfam" id="PF26395"/>
    </source>
</evidence>
<evidence type="ECO:0000313" key="3">
    <source>
        <dbReference type="Proteomes" id="UP001157915"/>
    </source>
</evidence>
<proteinExistence type="predicted"/>
<dbReference type="RefSeq" id="WP_283414445.1">
    <property type="nucleotide sequence ID" value="NZ_FXUA01000008.1"/>
</dbReference>
<sequence length="155" mass="18155">MQKSNFISVGAQALNLRKKFPSGEITTDKDQSLIWKGTLTPSPLSEFYDIKLKFHRNEGVDVWVTNPLPLLLAPNKTKLPHVYDHKHQELCLYFPDGKEWNQRKLLSETILPWTIEWLYHYEIWALTGAWTGGGLHPKKKKPKNNFDIRKVFKNR</sequence>
<name>A0ABY1PGW6_9BACT</name>
<dbReference type="InterPro" id="IPR058588">
    <property type="entry name" value="E2-CBASS"/>
</dbReference>